<proteinExistence type="predicted"/>
<keyword evidence="3" id="KW-1185">Reference proteome</keyword>
<dbReference type="AlphaFoldDB" id="A0A7I7QU68"/>
<dbReference type="EMBL" id="AP022588">
    <property type="protein sequence ID" value="BBY29883.1"/>
    <property type="molecule type" value="Genomic_DNA"/>
</dbReference>
<gene>
    <name evidence="2" type="ORF">MSEDJ_39790</name>
</gene>
<protein>
    <submittedName>
        <fullName evidence="2">Uncharacterized protein</fullName>
    </submittedName>
</protein>
<reference evidence="2 3" key="1">
    <citation type="journal article" date="2019" name="Emerg. Microbes Infect.">
        <title>Comprehensive subspecies identification of 175 nontuberculous mycobacteria species based on 7547 genomic profiles.</title>
        <authorList>
            <person name="Matsumoto Y."/>
            <person name="Kinjo T."/>
            <person name="Motooka D."/>
            <person name="Nabeya D."/>
            <person name="Jung N."/>
            <person name="Uechi K."/>
            <person name="Horii T."/>
            <person name="Iida T."/>
            <person name="Fujita J."/>
            <person name="Nakamura S."/>
        </authorList>
    </citation>
    <scope>NUCLEOTIDE SEQUENCE [LARGE SCALE GENOMIC DNA]</scope>
    <source>
        <strain evidence="2 3">JCM 17899</strain>
    </source>
</reference>
<sequence length="146" mass="16009">MGVDLRPELLFLDDGLLLVLARLASLLSRLVLELAVVHDLAHRRLGIRCYFDKVEIGIRGDAEGIFDAHDAYLLTTRSNEADFGYANALVDACLSADGASYVVFEETYHHGTQTGRAPSMTGPDADRSRRRGVACASHRTGTSRYL</sequence>
<organism evidence="2 3">
    <name type="scientific">Mycolicibacterium sediminis</name>
    <dbReference type="NCBI Taxonomy" id="1286180"/>
    <lineage>
        <taxon>Bacteria</taxon>
        <taxon>Bacillati</taxon>
        <taxon>Actinomycetota</taxon>
        <taxon>Actinomycetes</taxon>
        <taxon>Mycobacteriales</taxon>
        <taxon>Mycobacteriaceae</taxon>
        <taxon>Mycolicibacterium</taxon>
    </lineage>
</organism>
<evidence type="ECO:0000313" key="2">
    <source>
        <dbReference type="EMBL" id="BBY29883.1"/>
    </source>
</evidence>
<evidence type="ECO:0000256" key="1">
    <source>
        <dbReference type="SAM" id="MobiDB-lite"/>
    </source>
</evidence>
<evidence type="ECO:0000313" key="3">
    <source>
        <dbReference type="Proteomes" id="UP000467193"/>
    </source>
</evidence>
<feature type="region of interest" description="Disordered" evidence="1">
    <location>
        <begin position="112"/>
        <end position="146"/>
    </location>
</feature>
<dbReference type="Proteomes" id="UP000467193">
    <property type="component" value="Chromosome"/>
</dbReference>
<accession>A0A7I7QU68</accession>
<dbReference type="KEGG" id="msei:MSEDJ_39790"/>
<name>A0A7I7QU68_9MYCO</name>